<dbReference type="HOGENOM" id="CLU_1653783_0_0_1"/>
<evidence type="ECO:0000313" key="3">
    <source>
        <dbReference type="Proteomes" id="UP000014760"/>
    </source>
</evidence>
<accession>R7U8T4</accession>
<keyword evidence="3" id="KW-1185">Reference proteome</keyword>
<evidence type="ECO:0000313" key="2">
    <source>
        <dbReference type="EnsemblMetazoa" id="CapteP205936"/>
    </source>
</evidence>
<organism evidence="1">
    <name type="scientific">Capitella teleta</name>
    <name type="common">Polychaete worm</name>
    <dbReference type="NCBI Taxonomy" id="283909"/>
    <lineage>
        <taxon>Eukaryota</taxon>
        <taxon>Metazoa</taxon>
        <taxon>Spiralia</taxon>
        <taxon>Lophotrochozoa</taxon>
        <taxon>Annelida</taxon>
        <taxon>Polychaeta</taxon>
        <taxon>Sedentaria</taxon>
        <taxon>Scolecida</taxon>
        <taxon>Capitellidae</taxon>
        <taxon>Capitella</taxon>
    </lineage>
</organism>
<proteinExistence type="predicted"/>
<evidence type="ECO:0000313" key="1">
    <source>
        <dbReference type="EMBL" id="ELU02384.1"/>
    </source>
</evidence>
<reference evidence="2" key="3">
    <citation type="submission" date="2015-06" db="UniProtKB">
        <authorList>
            <consortium name="EnsemblMetazoa"/>
        </authorList>
    </citation>
    <scope>IDENTIFICATION</scope>
</reference>
<dbReference type="Proteomes" id="UP000014760">
    <property type="component" value="Unassembled WGS sequence"/>
</dbReference>
<reference evidence="1 3" key="2">
    <citation type="journal article" date="2013" name="Nature">
        <title>Insights into bilaterian evolution from three spiralian genomes.</title>
        <authorList>
            <person name="Simakov O."/>
            <person name="Marletaz F."/>
            <person name="Cho S.J."/>
            <person name="Edsinger-Gonzales E."/>
            <person name="Havlak P."/>
            <person name="Hellsten U."/>
            <person name="Kuo D.H."/>
            <person name="Larsson T."/>
            <person name="Lv J."/>
            <person name="Arendt D."/>
            <person name="Savage R."/>
            <person name="Osoegawa K."/>
            <person name="de Jong P."/>
            <person name="Grimwood J."/>
            <person name="Chapman J.A."/>
            <person name="Shapiro H."/>
            <person name="Aerts A."/>
            <person name="Otillar R.P."/>
            <person name="Terry A.Y."/>
            <person name="Boore J.L."/>
            <person name="Grigoriev I.V."/>
            <person name="Lindberg D.R."/>
            <person name="Seaver E.C."/>
            <person name="Weisblat D.A."/>
            <person name="Putnam N.H."/>
            <person name="Rokhsar D.S."/>
        </authorList>
    </citation>
    <scope>NUCLEOTIDE SEQUENCE</scope>
    <source>
        <strain evidence="1 3">I ESC-2004</strain>
    </source>
</reference>
<name>R7U8T4_CAPTE</name>
<reference evidence="3" key="1">
    <citation type="submission" date="2012-12" db="EMBL/GenBank/DDBJ databases">
        <authorList>
            <person name="Hellsten U."/>
            <person name="Grimwood J."/>
            <person name="Chapman J.A."/>
            <person name="Shapiro H."/>
            <person name="Aerts A."/>
            <person name="Otillar R.P."/>
            <person name="Terry A.Y."/>
            <person name="Boore J.L."/>
            <person name="Simakov O."/>
            <person name="Marletaz F."/>
            <person name="Cho S.-J."/>
            <person name="Edsinger-Gonzales E."/>
            <person name="Havlak P."/>
            <person name="Kuo D.-H."/>
            <person name="Larsson T."/>
            <person name="Lv J."/>
            <person name="Arendt D."/>
            <person name="Savage R."/>
            <person name="Osoegawa K."/>
            <person name="de Jong P."/>
            <person name="Lindberg D.R."/>
            <person name="Seaver E.C."/>
            <person name="Weisblat D.A."/>
            <person name="Putnam N.H."/>
            <person name="Grigoriev I.V."/>
            <person name="Rokhsar D.S."/>
        </authorList>
    </citation>
    <scope>NUCLEOTIDE SEQUENCE</scope>
    <source>
        <strain evidence="3">I ESC-2004</strain>
    </source>
</reference>
<dbReference type="AlphaFoldDB" id="R7U8T4"/>
<sequence length="160" mass="18185">MDIVLNQSKTKFMVINGSDADRAPINIARLPTDVCISYCNDYVYLGASFTDDGKTSLSIALLKIAFRCRLYAIYPSSVPQNYRFLPLSFCHFCGENYTHKKMSVPHYQTRLWWIEHKQDCLQQSAGADDRVGTIRVQLLGVQQQHASLSAKKSQFILNQS</sequence>
<dbReference type="EnsemblMetazoa" id="CapteT205936">
    <property type="protein sequence ID" value="CapteP205936"/>
    <property type="gene ID" value="CapteG205936"/>
</dbReference>
<protein>
    <submittedName>
        <fullName evidence="1 2">Uncharacterized protein</fullName>
    </submittedName>
</protein>
<gene>
    <name evidence="1" type="ORF">CAPTEDRAFT_205936</name>
</gene>
<dbReference type="EMBL" id="AMQN01008866">
    <property type="status" value="NOT_ANNOTATED_CDS"/>
    <property type="molecule type" value="Genomic_DNA"/>
</dbReference>
<dbReference type="EMBL" id="KB304125">
    <property type="protein sequence ID" value="ELU02384.1"/>
    <property type="molecule type" value="Genomic_DNA"/>
</dbReference>